<dbReference type="Proteomes" id="UP000006729">
    <property type="component" value="Chromosome 15"/>
</dbReference>
<evidence type="ECO:0000313" key="2">
    <source>
        <dbReference type="Proteomes" id="UP000006729"/>
    </source>
</evidence>
<gene>
    <name evidence="1" type="ORF">POPTR_015G037900</name>
</gene>
<sequence>MLSHDFCRQSIVCGYFTSCFLLEENIESNYFVAFYSVMKLSFTAFGCFNKDHMSLGLFCYEQAFFGV</sequence>
<proteinExistence type="predicted"/>
<protein>
    <submittedName>
        <fullName evidence="1">Uncharacterized protein</fullName>
    </submittedName>
</protein>
<name>A0A2K1XHK7_POPTR</name>
<accession>A0A2K1XHK7</accession>
<dbReference type="InParanoid" id="A0A2K1XHK7"/>
<organism evidence="1 2">
    <name type="scientific">Populus trichocarpa</name>
    <name type="common">Western balsam poplar</name>
    <name type="synonym">Populus balsamifera subsp. trichocarpa</name>
    <dbReference type="NCBI Taxonomy" id="3694"/>
    <lineage>
        <taxon>Eukaryota</taxon>
        <taxon>Viridiplantae</taxon>
        <taxon>Streptophyta</taxon>
        <taxon>Embryophyta</taxon>
        <taxon>Tracheophyta</taxon>
        <taxon>Spermatophyta</taxon>
        <taxon>Magnoliopsida</taxon>
        <taxon>eudicotyledons</taxon>
        <taxon>Gunneridae</taxon>
        <taxon>Pentapetalae</taxon>
        <taxon>rosids</taxon>
        <taxon>fabids</taxon>
        <taxon>Malpighiales</taxon>
        <taxon>Salicaceae</taxon>
        <taxon>Saliceae</taxon>
        <taxon>Populus</taxon>
    </lineage>
</organism>
<reference evidence="1 2" key="1">
    <citation type="journal article" date="2006" name="Science">
        <title>The genome of black cottonwood, Populus trichocarpa (Torr. &amp; Gray).</title>
        <authorList>
            <person name="Tuskan G.A."/>
            <person name="Difazio S."/>
            <person name="Jansson S."/>
            <person name="Bohlmann J."/>
            <person name="Grigoriev I."/>
            <person name="Hellsten U."/>
            <person name="Putnam N."/>
            <person name="Ralph S."/>
            <person name="Rombauts S."/>
            <person name="Salamov A."/>
            <person name="Schein J."/>
            <person name="Sterck L."/>
            <person name="Aerts A."/>
            <person name="Bhalerao R.R."/>
            <person name="Bhalerao R.P."/>
            <person name="Blaudez D."/>
            <person name="Boerjan W."/>
            <person name="Brun A."/>
            <person name="Brunner A."/>
            <person name="Busov V."/>
            <person name="Campbell M."/>
            <person name="Carlson J."/>
            <person name="Chalot M."/>
            <person name="Chapman J."/>
            <person name="Chen G.L."/>
            <person name="Cooper D."/>
            <person name="Coutinho P.M."/>
            <person name="Couturier J."/>
            <person name="Covert S."/>
            <person name="Cronk Q."/>
            <person name="Cunningham R."/>
            <person name="Davis J."/>
            <person name="Degroeve S."/>
            <person name="Dejardin A."/>
            <person name="Depamphilis C."/>
            <person name="Detter J."/>
            <person name="Dirks B."/>
            <person name="Dubchak I."/>
            <person name="Duplessis S."/>
            <person name="Ehlting J."/>
            <person name="Ellis B."/>
            <person name="Gendler K."/>
            <person name="Goodstein D."/>
            <person name="Gribskov M."/>
            <person name="Grimwood J."/>
            <person name="Groover A."/>
            <person name="Gunter L."/>
            <person name="Hamberger B."/>
            <person name="Heinze B."/>
            <person name="Helariutta Y."/>
            <person name="Henrissat B."/>
            <person name="Holligan D."/>
            <person name="Holt R."/>
            <person name="Huang W."/>
            <person name="Islam-Faridi N."/>
            <person name="Jones S."/>
            <person name="Jones-Rhoades M."/>
            <person name="Jorgensen R."/>
            <person name="Joshi C."/>
            <person name="Kangasjarvi J."/>
            <person name="Karlsson J."/>
            <person name="Kelleher C."/>
            <person name="Kirkpatrick R."/>
            <person name="Kirst M."/>
            <person name="Kohler A."/>
            <person name="Kalluri U."/>
            <person name="Larimer F."/>
            <person name="Leebens-Mack J."/>
            <person name="Leple J.C."/>
            <person name="Locascio P."/>
            <person name="Lou Y."/>
            <person name="Lucas S."/>
            <person name="Martin F."/>
            <person name="Montanini B."/>
            <person name="Napoli C."/>
            <person name="Nelson D.R."/>
            <person name="Nelson C."/>
            <person name="Nieminen K."/>
            <person name="Nilsson O."/>
            <person name="Pereda V."/>
            <person name="Peter G."/>
            <person name="Philippe R."/>
            <person name="Pilate G."/>
            <person name="Poliakov A."/>
            <person name="Razumovskaya J."/>
            <person name="Richardson P."/>
            <person name="Rinaldi C."/>
            <person name="Ritland K."/>
            <person name="Rouze P."/>
            <person name="Ryaboy D."/>
            <person name="Schmutz J."/>
            <person name="Schrader J."/>
            <person name="Segerman B."/>
            <person name="Shin H."/>
            <person name="Siddiqui A."/>
            <person name="Sterky F."/>
            <person name="Terry A."/>
            <person name="Tsai C.J."/>
            <person name="Uberbacher E."/>
            <person name="Unneberg P."/>
            <person name="Vahala J."/>
            <person name="Wall K."/>
            <person name="Wessler S."/>
            <person name="Yang G."/>
            <person name="Yin T."/>
            <person name="Douglas C."/>
            <person name="Marra M."/>
            <person name="Sandberg G."/>
            <person name="Van de Peer Y."/>
            <person name="Rokhsar D."/>
        </authorList>
    </citation>
    <scope>NUCLEOTIDE SEQUENCE [LARGE SCALE GENOMIC DNA]</scope>
    <source>
        <strain evidence="2">cv. Nisqually</strain>
    </source>
</reference>
<dbReference type="EMBL" id="CM009304">
    <property type="protein sequence ID" value="PNT00269.1"/>
    <property type="molecule type" value="Genomic_DNA"/>
</dbReference>
<dbReference type="AlphaFoldDB" id="A0A2K1XHK7"/>
<keyword evidence="2" id="KW-1185">Reference proteome</keyword>
<evidence type="ECO:0000313" key="1">
    <source>
        <dbReference type="EMBL" id="PNT00269.1"/>
    </source>
</evidence>